<evidence type="ECO:0000313" key="2">
    <source>
        <dbReference type="EMBL" id="CBJ30854.1"/>
    </source>
</evidence>
<keyword evidence="3" id="KW-1185">Reference proteome</keyword>
<feature type="region of interest" description="Disordered" evidence="1">
    <location>
        <begin position="503"/>
        <end position="533"/>
    </location>
</feature>
<accession>D7FRR3</accession>
<feature type="region of interest" description="Disordered" evidence="1">
    <location>
        <begin position="649"/>
        <end position="682"/>
    </location>
</feature>
<proteinExistence type="predicted"/>
<protein>
    <submittedName>
        <fullName evidence="2">Uncharacterized protein</fullName>
    </submittedName>
</protein>
<evidence type="ECO:0000313" key="3">
    <source>
        <dbReference type="Proteomes" id="UP000002630"/>
    </source>
</evidence>
<name>D7FRR3_ECTSI</name>
<feature type="region of interest" description="Disordered" evidence="1">
    <location>
        <begin position="152"/>
        <end position="188"/>
    </location>
</feature>
<feature type="compositionally biased region" description="Basic residues" evidence="1">
    <location>
        <begin position="156"/>
        <end position="167"/>
    </location>
</feature>
<feature type="compositionally biased region" description="Acidic residues" evidence="1">
    <location>
        <begin position="8"/>
        <end position="20"/>
    </location>
</feature>
<feature type="compositionally biased region" description="Gly residues" evidence="1">
    <location>
        <begin position="719"/>
        <end position="732"/>
    </location>
</feature>
<dbReference type="EMBL" id="FN649760">
    <property type="protein sequence ID" value="CBJ30854.1"/>
    <property type="molecule type" value="Genomic_DNA"/>
</dbReference>
<feature type="compositionally biased region" description="Polar residues" evidence="1">
    <location>
        <begin position="24"/>
        <end position="36"/>
    </location>
</feature>
<feature type="compositionally biased region" description="Low complexity" evidence="1">
    <location>
        <begin position="503"/>
        <end position="513"/>
    </location>
</feature>
<organism evidence="2 3">
    <name type="scientific">Ectocarpus siliculosus</name>
    <name type="common">Brown alga</name>
    <name type="synonym">Conferva siliculosa</name>
    <dbReference type="NCBI Taxonomy" id="2880"/>
    <lineage>
        <taxon>Eukaryota</taxon>
        <taxon>Sar</taxon>
        <taxon>Stramenopiles</taxon>
        <taxon>Ochrophyta</taxon>
        <taxon>PX clade</taxon>
        <taxon>Phaeophyceae</taxon>
        <taxon>Ectocarpales</taxon>
        <taxon>Ectocarpaceae</taxon>
        <taxon>Ectocarpus</taxon>
    </lineage>
</organism>
<feature type="region of interest" description="Disordered" evidence="1">
    <location>
        <begin position="1"/>
        <end position="41"/>
    </location>
</feature>
<dbReference type="AlphaFoldDB" id="D7FRR3"/>
<dbReference type="InParanoid" id="D7FRR3"/>
<sequence>MKPVGNGEGEEEEEDGEIQEGEIPTNSKGQAATPGSTAGEALPHQGLQQIEQARSLLEAAPGDGGGVDRVKKLLVQSKAAYLQAASALAAAGGENTDVAAISQGAPQAALICVASEAVFPEAIALVRWFCSKHVASLCEVAQAMEIEAKRLEKQGKSKSKSKSKNRSSKSSSGVAAGSGGQAQDEGSGTGAERAIRLLRVLLGSFNAFLQQSSLGSGMFSTSAHVRVLDIAVSLARKAIERLSRECSADPSVGKAAARLRGLTAAACFAPVSPALDGGGEADENSAAAAAAAELRRQQQTTEQAAAAPNSDNLDRMGKKDVDKLLMCVSGGEAKKDEVYLSLPCICIEAIGALRRVATLAPRTYATIAEAFAAALRCMTRGAVGGPEGEWTRRPALNDANVRHTLFACCCNLAEGLPAAACPPPDDSRLRGRGKLVSALKACHVMRGFVADGHPLPLATAQPGGGSGEAAETAAGVVVGGSGAAGIGSACASSCVVTAATSSTTGSASKTAGKPTPSAGSKSGGPATPAGEEEGPTMAALFGEEEDNEPESATAAAEADVEAPGAAVLAAAAAALAVEVAAATAAATATAPAAGIDVADGAMPSAAAAPATKSYPPLQTAPEKMPAWREGERYGVVLGDSFYGSGGGGSTIAASSKSGGRRAKGGNRRGLVGDDDTGESNPGQYVHLKYDFVPGRTNLDVPATLRQRPLTENEGRWKGRGSGTGGDVVGGGQQQRWAAEVEYESRDPSNPEPVRFTGDAVRILCARGRWGTFWGAHPLGRLNEMPAAGGYCRIRKAVS</sequence>
<evidence type="ECO:0000256" key="1">
    <source>
        <dbReference type="SAM" id="MobiDB-lite"/>
    </source>
</evidence>
<gene>
    <name evidence="2" type="ORF">Esi_0217_0040</name>
</gene>
<dbReference type="Proteomes" id="UP000002630">
    <property type="component" value="Unassembled WGS sequence"/>
</dbReference>
<feature type="region of interest" description="Disordered" evidence="1">
    <location>
        <begin position="712"/>
        <end position="736"/>
    </location>
</feature>
<dbReference type="OrthoDB" id="10509695at2759"/>
<reference evidence="2 3" key="1">
    <citation type="journal article" date="2010" name="Nature">
        <title>The Ectocarpus genome and the independent evolution of multicellularity in brown algae.</title>
        <authorList>
            <person name="Cock J.M."/>
            <person name="Sterck L."/>
            <person name="Rouze P."/>
            <person name="Scornet D."/>
            <person name="Allen A.E."/>
            <person name="Amoutzias G."/>
            <person name="Anthouard V."/>
            <person name="Artiguenave F."/>
            <person name="Aury J.M."/>
            <person name="Badger J.H."/>
            <person name="Beszteri B."/>
            <person name="Billiau K."/>
            <person name="Bonnet E."/>
            <person name="Bothwell J.H."/>
            <person name="Bowler C."/>
            <person name="Boyen C."/>
            <person name="Brownlee C."/>
            <person name="Carrano C.J."/>
            <person name="Charrier B."/>
            <person name="Cho G.Y."/>
            <person name="Coelho S.M."/>
            <person name="Collen J."/>
            <person name="Corre E."/>
            <person name="Da Silva C."/>
            <person name="Delage L."/>
            <person name="Delaroque N."/>
            <person name="Dittami S.M."/>
            <person name="Doulbeau S."/>
            <person name="Elias M."/>
            <person name="Farnham G."/>
            <person name="Gachon C.M."/>
            <person name="Gschloessl B."/>
            <person name="Heesch S."/>
            <person name="Jabbari K."/>
            <person name="Jubin C."/>
            <person name="Kawai H."/>
            <person name="Kimura K."/>
            <person name="Kloareg B."/>
            <person name="Kupper F.C."/>
            <person name="Lang D."/>
            <person name="Le Bail A."/>
            <person name="Leblanc C."/>
            <person name="Lerouge P."/>
            <person name="Lohr M."/>
            <person name="Lopez P.J."/>
            <person name="Martens C."/>
            <person name="Maumus F."/>
            <person name="Michel G."/>
            <person name="Miranda-Saavedra D."/>
            <person name="Morales J."/>
            <person name="Moreau H."/>
            <person name="Motomura T."/>
            <person name="Nagasato C."/>
            <person name="Napoli C.A."/>
            <person name="Nelson D.R."/>
            <person name="Nyvall-Collen P."/>
            <person name="Peters A.F."/>
            <person name="Pommier C."/>
            <person name="Potin P."/>
            <person name="Poulain J."/>
            <person name="Quesneville H."/>
            <person name="Read B."/>
            <person name="Rensing S.A."/>
            <person name="Ritter A."/>
            <person name="Rousvoal S."/>
            <person name="Samanta M."/>
            <person name="Samson G."/>
            <person name="Schroeder D.C."/>
            <person name="Segurens B."/>
            <person name="Strittmatter M."/>
            <person name="Tonon T."/>
            <person name="Tregear J.W."/>
            <person name="Valentin K."/>
            <person name="von Dassow P."/>
            <person name="Yamagishi T."/>
            <person name="Van de Peer Y."/>
            <person name="Wincker P."/>
        </authorList>
    </citation>
    <scope>NUCLEOTIDE SEQUENCE [LARGE SCALE GENOMIC DNA]</scope>
    <source>
        <strain evidence="3">Ec32 / CCAP1310/4</strain>
    </source>
</reference>